<sequence length="88" mass="10050">MRYSIVGRQKIGQSQLQITRDLNIKPNIVFNLWKHFKDTVSKVRQPGRRSRATTAFEDRYLSITVMRNGSAAASQLARDLKSTIGSRI</sequence>
<accession>A0A4Y2E3F7</accession>
<reference evidence="1 2" key="1">
    <citation type="journal article" date="2019" name="Sci. Rep.">
        <title>Orb-weaving spider Araneus ventricosus genome elucidates the spidroin gene catalogue.</title>
        <authorList>
            <person name="Kono N."/>
            <person name="Nakamura H."/>
            <person name="Ohtoshi R."/>
            <person name="Moran D.A.P."/>
            <person name="Shinohara A."/>
            <person name="Yoshida Y."/>
            <person name="Fujiwara M."/>
            <person name="Mori M."/>
            <person name="Tomita M."/>
            <person name="Arakawa K."/>
        </authorList>
    </citation>
    <scope>NUCLEOTIDE SEQUENCE [LARGE SCALE GENOMIC DNA]</scope>
</reference>
<dbReference type="OrthoDB" id="6755115at2759"/>
<keyword evidence="2" id="KW-1185">Reference proteome</keyword>
<comment type="caution">
    <text evidence="1">The sequence shown here is derived from an EMBL/GenBank/DDBJ whole genome shotgun (WGS) entry which is preliminary data.</text>
</comment>
<proteinExistence type="predicted"/>
<dbReference type="AlphaFoldDB" id="A0A4Y2E3F7"/>
<dbReference type="Proteomes" id="UP000499080">
    <property type="component" value="Unassembled WGS sequence"/>
</dbReference>
<protein>
    <submittedName>
        <fullName evidence="1">Uncharacterized protein</fullName>
    </submittedName>
</protein>
<gene>
    <name evidence="1" type="ORF">AVEN_221486_1</name>
</gene>
<dbReference type="EMBL" id="BGPR01000480">
    <property type="protein sequence ID" value="GBM22414.1"/>
    <property type="molecule type" value="Genomic_DNA"/>
</dbReference>
<name>A0A4Y2E3F7_ARAVE</name>
<organism evidence="1 2">
    <name type="scientific">Araneus ventricosus</name>
    <name type="common">Orbweaver spider</name>
    <name type="synonym">Epeira ventricosa</name>
    <dbReference type="NCBI Taxonomy" id="182803"/>
    <lineage>
        <taxon>Eukaryota</taxon>
        <taxon>Metazoa</taxon>
        <taxon>Ecdysozoa</taxon>
        <taxon>Arthropoda</taxon>
        <taxon>Chelicerata</taxon>
        <taxon>Arachnida</taxon>
        <taxon>Araneae</taxon>
        <taxon>Araneomorphae</taxon>
        <taxon>Entelegynae</taxon>
        <taxon>Araneoidea</taxon>
        <taxon>Araneidae</taxon>
        <taxon>Araneus</taxon>
    </lineage>
</organism>
<evidence type="ECO:0000313" key="1">
    <source>
        <dbReference type="EMBL" id="GBM22414.1"/>
    </source>
</evidence>
<evidence type="ECO:0000313" key="2">
    <source>
        <dbReference type="Proteomes" id="UP000499080"/>
    </source>
</evidence>